<name>A0A1N7FYI5_9EURY</name>
<dbReference type="EMBL" id="CP019329">
    <property type="protein sequence ID" value="APX98571.1"/>
    <property type="molecule type" value="Genomic_DNA"/>
</dbReference>
<sequence>MDLLDVTLREGDQMPGRSYDADQKIDAGLVLDDLGLSYLQVGFPATGEKDREVIRTLAPKTNADIVGIARAVERDVELALEADADVVEVFGPLSDLQLEHAIGVSRSEMFDRFERVLDLLNDHGVTAHVTLVDAFRTQPKHVIDAATRLDADMVTLADTVGVATPSSTTEYLDSVNEHIDPSRLGVHLHDDLGVATANACVAYEAGVGKADVSVASLGERAGNPALEELVAIGDLEYDEPFEVDAERLLPVCRSVLSTLEEDVHDRKALLGTEVMEHESGIHTAVMLEEPAVFEPFNPARFGGDRRLLFGAGTGAGGAKGILQRAGIEPTDERVGTLLAEFETRGPLETHEAVSLAKGTFDA</sequence>
<dbReference type="RefSeq" id="WP_076584000.1">
    <property type="nucleotide sequence ID" value="NZ_CP019329.1"/>
</dbReference>
<dbReference type="Proteomes" id="UP000187321">
    <property type="component" value="Plasmid unnamed2"/>
</dbReference>
<dbReference type="InterPro" id="IPR013785">
    <property type="entry name" value="Aldolase_TIM"/>
</dbReference>
<keyword evidence="6" id="KW-0614">Plasmid</keyword>
<keyword evidence="8" id="KW-1185">Reference proteome</keyword>
<evidence type="ECO:0000259" key="5">
    <source>
        <dbReference type="PROSITE" id="PS50991"/>
    </source>
</evidence>
<reference evidence="6 9" key="1">
    <citation type="submission" date="2017-01" db="EMBL/GenBank/DDBJ databases">
        <title>Complete genome sequence of Haloterrigena daqingensis type strain (JX313T).</title>
        <authorList>
            <person name="Shuang W."/>
        </authorList>
    </citation>
    <scope>NUCLEOTIDE SEQUENCE [LARGE SCALE GENOMIC DNA]</scope>
    <source>
        <strain evidence="9">JX313</strain>
        <strain evidence="6">JX313T</strain>
        <plasmid evidence="9">Plasmid unnamed2</plasmid>
        <plasmid evidence="6">unnamed2</plasmid>
    </source>
</reference>
<evidence type="ECO:0000313" key="6">
    <source>
        <dbReference type="EMBL" id="APX98571.1"/>
    </source>
</evidence>
<evidence type="ECO:0000313" key="8">
    <source>
        <dbReference type="Proteomes" id="UP000185687"/>
    </source>
</evidence>
<dbReference type="Gene3D" id="3.20.20.70">
    <property type="entry name" value="Aldolase class I"/>
    <property type="match status" value="1"/>
</dbReference>
<dbReference type="PANTHER" id="PTHR42880:SF1">
    <property type="entry name" value="ISOPROPYLMALATE_HOMOCITRATE_CITRAMALATE SYNTHASE FAMILY PROTEIN"/>
    <property type="match status" value="1"/>
</dbReference>
<protein>
    <submittedName>
        <fullName evidence="7">2-isopropylmalate synthase</fullName>
    </submittedName>
    <submittedName>
        <fullName evidence="6">Citramalate synthase</fullName>
    </submittedName>
</protein>
<gene>
    <name evidence="6" type="ORF">BB347_17870</name>
    <name evidence="7" type="ORF">SAMN05421809_3582</name>
</gene>
<evidence type="ECO:0000313" key="9">
    <source>
        <dbReference type="Proteomes" id="UP000187321"/>
    </source>
</evidence>
<dbReference type="OrthoDB" id="6555at2157"/>
<accession>A0A1N7FYI5</accession>
<dbReference type="PROSITE" id="PS00816">
    <property type="entry name" value="AIPM_HOMOCIT_SYNTH_2"/>
    <property type="match status" value="1"/>
</dbReference>
<comment type="catalytic activity">
    <reaction evidence="3">
        <text>acetyl-CoA + 2-oxoglutarate + H2O = (2R)-homocitrate + CoA + H(+)</text>
        <dbReference type="Rhea" id="RHEA:12929"/>
        <dbReference type="ChEBI" id="CHEBI:15377"/>
        <dbReference type="ChEBI" id="CHEBI:15378"/>
        <dbReference type="ChEBI" id="CHEBI:16810"/>
        <dbReference type="ChEBI" id="CHEBI:57287"/>
        <dbReference type="ChEBI" id="CHEBI:57288"/>
        <dbReference type="ChEBI" id="CHEBI:58884"/>
        <dbReference type="EC" id="2.3.3.14"/>
    </reaction>
    <physiologicalReaction direction="left-to-right" evidence="3">
        <dbReference type="Rhea" id="RHEA:12930"/>
    </physiologicalReaction>
</comment>
<dbReference type="Gene3D" id="1.10.238.260">
    <property type="match status" value="1"/>
</dbReference>
<dbReference type="PANTHER" id="PTHR42880">
    <property type="entry name" value="HOMOCITRATE SYNTHASE"/>
    <property type="match status" value="1"/>
</dbReference>
<evidence type="ECO:0000256" key="3">
    <source>
        <dbReference type="ARBA" id="ARBA00048363"/>
    </source>
</evidence>
<dbReference type="Pfam" id="PF22617">
    <property type="entry name" value="HCS_D2"/>
    <property type="match status" value="1"/>
</dbReference>
<dbReference type="EMBL" id="FTNP01000008">
    <property type="protein sequence ID" value="SIS05410.1"/>
    <property type="molecule type" value="Genomic_DNA"/>
</dbReference>
<evidence type="ECO:0000256" key="1">
    <source>
        <dbReference type="ARBA" id="ARBA00006154"/>
    </source>
</evidence>
<evidence type="ECO:0000256" key="4">
    <source>
        <dbReference type="RuleBase" id="RU003523"/>
    </source>
</evidence>
<evidence type="ECO:0000256" key="2">
    <source>
        <dbReference type="ARBA" id="ARBA00022679"/>
    </source>
</evidence>
<dbReference type="GO" id="GO:0019752">
    <property type="term" value="P:carboxylic acid metabolic process"/>
    <property type="evidence" value="ECO:0007669"/>
    <property type="project" value="InterPro"/>
</dbReference>
<organism evidence="7 8">
    <name type="scientific">Natronorubrum daqingense</name>
    <dbReference type="NCBI Taxonomy" id="588898"/>
    <lineage>
        <taxon>Archaea</taxon>
        <taxon>Methanobacteriati</taxon>
        <taxon>Methanobacteriota</taxon>
        <taxon>Stenosarchaea group</taxon>
        <taxon>Halobacteria</taxon>
        <taxon>Halobacteriales</taxon>
        <taxon>Natrialbaceae</taxon>
        <taxon>Natronorubrum</taxon>
    </lineage>
</organism>
<dbReference type="SUPFAM" id="SSF51569">
    <property type="entry name" value="Aldolase"/>
    <property type="match status" value="1"/>
</dbReference>
<proteinExistence type="inferred from homology"/>
<dbReference type="InterPro" id="IPR000891">
    <property type="entry name" value="PYR_CT"/>
</dbReference>
<dbReference type="Pfam" id="PF00682">
    <property type="entry name" value="HMGL-like"/>
    <property type="match status" value="1"/>
</dbReference>
<dbReference type="CDD" id="cd03174">
    <property type="entry name" value="DRE_TIM_metallolyase"/>
    <property type="match status" value="1"/>
</dbReference>
<dbReference type="AlphaFoldDB" id="A0A1N7FYI5"/>
<dbReference type="Proteomes" id="UP000185687">
    <property type="component" value="Unassembled WGS sequence"/>
</dbReference>
<feature type="domain" description="Pyruvate carboxyltransferase" evidence="5">
    <location>
        <begin position="1"/>
        <end position="249"/>
    </location>
</feature>
<comment type="similarity">
    <text evidence="1 4">Belongs to the alpha-IPM synthase/homocitrate synthase family.</text>
</comment>
<evidence type="ECO:0000313" key="7">
    <source>
        <dbReference type="EMBL" id="SIS05410.1"/>
    </source>
</evidence>
<dbReference type="KEGG" id="hda:BB347_17870"/>
<dbReference type="GeneID" id="30957851"/>
<dbReference type="GO" id="GO:0004410">
    <property type="term" value="F:homocitrate synthase activity"/>
    <property type="evidence" value="ECO:0007669"/>
    <property type="project" value="UniProtKB-EC"/>
</dbReference>
<dbReference type="InterPro" id="IPR002034">
    <property type="entry name" value="AIPM/Hcit_synth_CS"/>
</dbReference>
<dbReference type="InterPro" id="IPR054691">
    <property type="entry name" value="LeuA/HCS_post-cat"/>
</dbReference>
<keyword evidence="2 4" id="KW-0808">Transferase</keyword>
<reference evidence="7 8" key="2">
    <citation type="submission" date="2017-01" db="EMBL/GenBank/DDBJ databases">
        <authorList>
            <person name="Mah S.A."/>
            <person name="Swanson W.J."/>
            <person name="Moy G.W."/>
            <person name="Vacquier V.D."/>
        </authorList>
    </citation>
    <scope>NUCLEOTIDE SEQUENCE [LARGE SCALE GENOMIC DNA]</scope>
    <source>
        <strain evidence="7 8">CGMCC 1.8909</strain>
    </source>
</reference>
<dbReference type="PROSITE" id="PS00815">
    <property type="entry name" value="AIPM_HOMOCIT_SYNTH_1"/>
    <property type="match status" value="1"/>
</dbReference>
<dbReference type="PROSITE" id="PS50991">
    <property type="entry name" value="PYR_CT"/>
    <property type="match status" value="1"/>
</dbReference>
<geneLocation type="plasmid" evidence="6">
    <name>unnamed2</name>
</geneLocation>